<keyword evidence="3" id="KW-0804">Transcription</keyword>
<dbReference type="CDD" id="cd07377">
    <property type="entry name" value="WHTH_GntR"/>
    <property type="match status" value="1"/>
</dbReference>
<reference evidence="5 6" key="1">
    <citation type="submission" date="2018-06" db="EMBL/GenBank/DDBJ databases">
        <title>Genomic Encyclopedia of Archaeal and Bacterial Type Strains, Phase II (KMG-II): from individual species to whole genera.</title>
        <authorList>
            <person name="Goeker M."/>
        </authorList>
    </citation>
    <scope>NUCLEOTIDE SEQUENCE [LARGE SCALE GENOMIC DNA]</scope>
    <source>
        <strain evidence="5 6">DSM 13087</strain>
    </source>
</reference>
<dbReference type="PROSITE" id="PS50949">
    <property type="entry name" value="HTH_GNTR"/>
    <property type="match status" value="1"/>
</dbReference>
<dbReference type="InterPro" id="IPR036388">
    <property type="entry name" value="WH-like_DNA-bd_sf"/>
</dbReference>
<dbReference type="Gene3D" id="1.20.120.530">
    <property type="entry name" value="GntR ligand-binding domain-like"/>
    <property type="match status" value="1"/>
</dbReference>
<comment type="caution">
    <text evidence="5">The sequence shown here is derived from an EMBL/GenBank/DDBJ whole genome shotgun (WGS) entry which is preliminary data.</text>
</comment>
<dbReference type="Pfam" id="PF07729">
    <property type="entry name" value="FCD"/>
    <property type="match status" value="1"/>
</dbReference>
<dbReference type="PANTHER" id="PTHR43537:SF49">
    <property type="entry name" value="TRANSCRIPTIONAL REGULATORY PROTEIN"/>
    <property type="match status" value="1"/>
</dbReference>
<dbReference type="SUPFAM" id="SSF48008">
    <property type="entry name" value="GntR ligand-binding domain-like"/>
    <property type="match status" value="1"/>
</dbReference>
<evidence type="ECO:0000313" key="5">
    <source>
        <dbReference type="EMBL" id="PZX40742.1"/>
    </source>
</evidence>
<dbReference type="PANTHER" id="PTHR43537">
    <property type="entry name" value="TRANSCRIPTIONAL REGULATOR, GNTR FAMILY"/>
    <property type="match status" value="1"/>
</dbReference>
<dbReference type="InterPro" id="IPR008920">
    <property type="entry name" value="TF_FadR/GntR_C"/>
</dbReference>
<dbReference type="SUPFAM" id="SSF46785">
    <property type="entry name" value="Winged helix' DNA-binding domain"/>
    <property type="match status" value="1"/>
</dbReference>
<dbReference type="InterPro" id="IPR000524">
    <property type="entry name" value="Tscrpt_reg_HTH_GntR"/>
</dbReference>
<keyword evidence="1" id="KW-0805">Transcription regulation</keyword>
<evidence type="ECO:0000256" key="1">
    <source>
        <dbReference type="ARBA" id="ARBA00023015"/>
    </source>
</evidence>
<dbReference type="Proteomes" id="UP000249364">
    <property type="component" value="Unassembled WGS sequence"/>
</dbReference>
<organism evidence="5 6">
    <name type="scientific">Roseinatronobacter thiooxidans</name>
    <dbReference type="NCBI Taxonomy" id="121821"/>
    <lineage>
        <taxon>Bacteria</taxon>
        <taxon>Pseudomonadati</taxon>
        <taxon>Pseudomonadota</taxon>
        <taxon>Alphaproteobacteria</taxon>
        <taxon>Rhodobacterales</taxon>
        <taxon>Paracoccaceae</taxon>
        <taxon>Roseinatronobacter</taxon>
    </lineage>
</organism>
<sequence length="228" mass="25507">MAEKRRNILATTIAMKLEAAIIAGELAAGTRLDETALAERYQVSRTPVREALQVLVARALVTRLPFRGAVVSEITRERISELFEAMGEIEALCGRFASERMGMEERARLEALHEDMGRIMAAQDTLGYEQANTEFHQLIYRGARNSEFQAMAEAMRLKLAPFRRRQLADRSRISRSHTEHSQIVEALMQRNGAAADKALRRHLTSAAKAMLLHLPAAKQPSPTRTKAS</sequence>
<dbReference type="EMBL" id="QKZQ01000012">
    <property type="protein sequence ID" value="PZX40742.1"/>
    <property type="molecule type" value="Genomic_DNA"/>
</dbReference>
<feature type="domain" description="HTH gntR-type" evidence="4">
    <location>
        <begin position="7"/>
        <end position="74"/>
    </location>
</feature>
<protein>
    <submittedName>
        <fullName evidence="5">DNA-binding GntR family transcriptional regulator</fullName>
    </submittedName>
</protein>
<name>A0A2W7RRP7_9RHOB</name>
<dbReference type="RefSeq" id="WP_245735470.1">
    <property type="nucleotide sequence ID" value="NZ_MEHT01000008.1"/>
</dbReference>
<dbReference type="STRING" id="121821.GCA_001870675_02055"/>
<evidence type="ECO:0000313" key="6">
    <source>
        <dbReference type="Proteomes" id="UP000249364"/>
    </source>
</evidence>
<dbReference type="SMART" id="SM00345">
    <property type="entry name" value="HTH_GNTR"/>
    <property type="match status" value="1"/>
</dbReference>
<dbReference type="GO" id="GO:0003700">
    <property type="term" value="F:DNA-binding transcription factor activity"/>
    <property type="evidence" value="ECO:0007669"/>
    <property type="project" value="InterPro"/>
</dbReference>
<evidence type="ECO:0000256" key="3">
    <source>
        <dbReference type="ARBA" id="ARBA00023163"/>
    </source>
</evidence>
<gene>
    <name evidence="5" type="ORF">LY56_02625</name>
</gene>
<keyword evidence="6" id="KW-1185">Reference proteome</keyword>
<accession>A0A2W7RRP7</accession>
<dbReference type="InterPro" id="IPR036390">
    <property type="entry name" value="WH_DNA-bd_sf"/>
</dbReference>
<keyword evidence="2 5" id="KW-0238">DNA-binding</keyword>
<evidence type="ECO:0000259" key="4">
    <source>
        <dbReference type="PROSITE" id="PS50949"/>
    </source>
</evidence>
<dbReference type="GO" id="GO:0003677">
    <property type="term" value="F:DNA binding"/>
    <property type="evidence" value="ECO:0007669"/>
    <property type="project" value="UniProtKB-KW"/>
</dbReference>
<dbReference type="AlphaFoldDB" id="A0A2W7RRP7"/>
<proteinExistence type="predicted"/>
<evidence type="ECO:0000256" key="2">
    <source>
        <dbReference type="ARBA" id="ARBA00023125"/>
    </source>
</evidence>
<dbReference type="Pfam" id="PF00392">
    <property type="entry name" value="GntR"/>
    <property type="match status" value="1"/>
</dbReference>
<dbReference type="InterPro" id="IPR011711">
    <property type="entry name" value="GntR_C"/>
</dbReference>
<dbReference type="Gene3D" id="1.10.10.10">
    <property type="entry name" value="Winged helix-like DNA-binding domain superfamily/Winged helix DNA-binding domain"/>
    <property type="match status" value="1"/>
</dbReference>
<dbReference type="SMART" id="SM00895">
    <property type="entry name" value="FCD"/>
    <property type="match status" value="1"/>
</dbReference>